<dbReference type="Proteomes" id="UP000184465">
    <property type="component" value="Unassembled WGS sequence"/>
</dbReference>
<accession>A0A1M6SRS0</accession>
<protein>
    <submittedName>
        <fullName evidence="1">MinD-like ATPase involved in chromosome partitioning or flagellar assembly</fullName>
    </submittedName>
</protein>
<dbReference type="SUPFAM" id="SSF52172">
    <property type="entry name" value="CheY-like"/>
    <property type="match status" value="1"/>
</dbReference>
<dbReference type="OrthoDB" id="9794577at2"/>
<dbReference type="SUPFAM" id="SSF52540">
    <property type="entry name" value="P-loop containing nucleoside triphosphate hydrolases"/>
    <property type="match status" value="1"/>
</dbReference>
<keyword evidence="1" id="KW-0282">Flagellum</keyword>
<dbReference type="InterPro" id="IPR011006">
    <property type="entry name" value="CheY-like_superfamily"/>
</dbReference>
<gene>
    <name evidence="1" type="ORF">SAMN02745912_03408</name>
</gene>
<name>A0A1M6SRS0_PARC5</name>
<dbReference type="RefSeq" id="WP_073152834.1">
    <property type="nucleotide sequence ID" value="NZ_FRAG01000068.1"/>
</dbReference>
<dbReference type="InterPro" id="IPR027417">
    <property type="entry name" value="P-loop_NTPase"/>
</dbReference>
<proteinExistence type="predicted"/>
<reference evidence="1 2" key="1">
    <citation type="submission" date="2016-11" db="EMBL/GenBank/DDBJ databases">
        <authorList>
            <person name="Jaros S."/>
            <person name="Januszkiewicz K."/>
            <person name="Wedrychowicz H."/>
        </authorList>
    </citation>
    <scope>NUCLEOTIDE SEQUENCE [LARGE SCALE GENOMIC DNA]</scope>
    <source>
        <strain evidence="1 2">DSM 15212</strain>
    </source>
</reference>
<dbReference type="Gene3D" id="3.40.50.2300">
    <property type="match status" value="1"/>
</dbReference>
<dbReference type="AlphaFoldDB" id="A0A1M6SRS0"/>
<dbReference type="Gene3D" id="3.40.50.300">
    <property type="entry name" value="P-loop containing nucleotide triphosphate hydrolases"/>
    <property type="match status" value="1"/>
</dbReference>
<evidence type="ECO:0000313" key="2">
    <source>
        <dbReference type="Proteomes" id="UP000184465"/>
    </source>
</evidence>
<dbReference type="EMBL" id="FRAG01000068">
    <property type="protein sequence ID" value="SHK47337.1"/>
    <property type="molecule type" value="Genomic_DNA"/>
</dbReference>
<evidence type="ECO:0000313" key="1">
    <source>
        <dbReference type="EMBL" id="SHK47337.1"/>
    </source>
</evidence>
<keyword evidence="1" id="KW-0969">Cilium</keyword>
<keyword evidence="2" id="KW-1185">Reference proteome</keyword>
<sequence length="418" mass="48592">MRLILATNLGLTKNILTEVEGIEIVEECSDLEVLKIILEYSDVDVVILDRYLDETENGYKIKTLIKNTRRVKKDVRFIILLGEYEENFVSAMVNLGVFDLVVGEEITTEINELLNNPRIEFDFSKYSNLSTSKGKKIKEKVVYKLPKDYQKIIGIYSPYATGKTVIATNLAKYYVKNRIPVTLIDTDFIKKDLLYYYPLGNKDFFKLVNLYEAIKDNKDINDIKPYTIEIDRLKLFTDHRDSKYQISFEMVNTIVRNSDSNVIIIDISSCLNKELANEILYLCDERVIVADKMISTLNGLPYKLTLKRCNRKNLSLVINKNIEIKSLSNKEILKCFKNIELSEREKYSLDFKDIFFIPNRFKLIVEGLANREEAYGKDPEFDESIEKLAASLYQIGANFKKTGMKEILSKIFRWKGEY</sequence>
<dbReference type="STRING" id="1121301.SAMN02745912_03408"/>
<organism evidence="1 2">
    <name type="scientific">Paramaledivibacter caminithermalis (strain DSM 15212 / CIP 107654 / DViRD3)</name>
    <name type="common">Clostridium caminithermale</name>
    <dbReference type="NCBI Taxonomy" id="1121301"/>
    <lineage>
        <taxon>Bacteria</taxon>
        <taxon>Bacillati</taxon>
        <taxon>Bacillota</taxon>
        <taxon>Clostridia</taxon>
        <taxon>Peptostreptococcales</taxon>
        <taxon>Caminicellaceae</taxon>
        <taxon>Paramaledivibacter</taxon>
    </lineage>
</organism>
<keyword evidence="1" id="KW-0966">Cell projection</keyword>